<keyword evidence="1" id="KW-0560">Oxidoreductase</keyword>
<dbReference type="Proteomes" id="UP000660745">
    <property type="component" value="Unassembled WGS sequence"/>
</dbReference>
<evidence type="ECO:0000259" key="2">
    <source>
        <dbReference type="Pfam" id="PF00296"/>
    </source>
</evidence>
<reference evidence="3" key="2">
    <citation type="submission" date="2020-09" db="EMBL/GenBank/DDBJ databases">
        <authorList>
            <person name="Sun Q."/>
            <person name="Zhou Y."/>
        </authorList>
    </citation>
    <scope>NUCLEOTIDE SEQUENCE</scope>
    <source>
        <strain evidence="3">CGMCC 4.7430</strain>
    </source>
</reference>
<evidence type="ECO:0000313" key="3">
    <source>
        <dbReference type="EMBL" id="GGP00394.1"/>
    </source>
</evidence>
<dbReference type="PANTHER" id="PTHR43244">
    <property type="match status" value="1"/>
</dbReference>
<organism evidence="3 4">
    <name type="scientific">Nonomuraea glycinis</name>
    <dbReference type="NCBI Taxonomy" id="2047744"/>
    <lineage>
        <taxon>Bacteria</taxon>
        <taxon>Bacillati</taxon>
        <taxon>Actinomycetota</taxon>
        <taxon>Actinomycetes</taxon>
        <taxon>Streptosporangiales</taxon>
        <taxon>Streptosporangiaceae</taxon>
        <taxon>Nonomuraea</taxon>
    </lineage>
</organism>
<dbReference type="PANTHER" id="PTHR43244:SF1">
    <property type="entry name" value="5,10-METHYLENETETRAHYDROMETHANOPTERIN REDUCTASE"/>
    <property type="match status" value="1"/>
</dbReference>
<reference evidence="3" key="1">
    <citation type="journal article" date="2014" name="Int. J. Syst. Evol. Microbiol.">
        <title>Complete genome sequence of Corynebacterium casei LMG S-19264T (=DSM 44701T), isolated from a smear-ripened cheese.</title>
        <authorList>
            <consortium name="US DOE Joint Genome Institute (JGI-PGF)"/>
            <person name="Walter F."/>
            <person name="Albersmeier A."/>
            <person name="Kalinowski J."/>
            <person name="Ruckert C."/>
        </authorList>
    </citation>
    <scope>NUCLEOTIDE SEQUENCE</scope>
    <source>
        <strain evidence="3">CGMCC 4.7430</strain>
    </source>
</reference>
<evidence type="ECO:0000313" key="4">
    <source>
        <dbReference type="Proteomes" id="UP000660745"/>
    </source>
</evidence>
<dbReference type="Gene3D" id="3.20.20.30">
    <property type="entry name" value="Luciferase-like domain"/>
    <property type="match status" value="1"/>
</dbReference>
<accession>A0A917ZZG7</accession>
<name>A0A917ZZG7_9ACTN</name>
<feature type="domain" description="Luciferase-like" evidence="2">
    <location>
        <begin position="23"/>
        <end position="233"/>
    </location>
</feature>
<dbReference type="RefSeq" id="WP_189136441.1">
    <property type="nucleotide sequence ID" value="NZ_BMNK01000001.1"/>
</dbReference>
<dbReference type="AlphaFoldDB" id="A0A917ZZG7"/>
<evidence type="ECO:0000256" key="1">
    <source>
        <dbReference type="ARBA" id="ARBA00023002"/>
    </source>
</evidence>
<dbReference type="InterPro" id="IPR050564">
    <property type="entry name" value="F420-G6PD/mer"/>
</dbReference>
<sequence>MTTPLFGLGISASAAQGADPVGDARAAEELGYDFVSTSDHPSGTEPTYEVWTMLTWVAAATSRVKIATRVLGVPYRPPAMVAKMAESLHRLSGGRLILGLGGGYSDEEFRAFGLGVPTPREKVDGMVDAIHIMRGLWSQAELTYTGSRYRTEQAAMEPKPDTPIPIWLGTYGNRALAATGQLADGWIPSLGFAPPEQAAAMRERVLDAAQGRPVRCVYNVPFQIGADSDSASVVAGPPQAVLDRLGSLAALGFTSMNFMPAGPDPRGQAERLALEVLPELRKLV</sequence>
<dbReference type="GO" id="GO:0016705">
    <property type="term" value="F:oxidoreductase activity, acting on paired donors, with incorporation or reduction of molecular oxygen"/>
    <property type="evidence" value="ECO:0007669"/>
    <property type="project" value="InterPro"/>
</dbReference>
<protein>
    <submittedName>
        <fullName evidence="3">F420-dependent oxidoreductase</fullName>
    </submittedName>
</protein>
<proteinExistence type="predicted"/>
<dbReference type="SUPFAM" id="SSF51679">
    <property type="entry name" value="Bacterial luciferase-like"/>
    <property type="match status" value="1"/>
</dbReference>
<comment type="caution">
    <text evidence="3">The sequence shown here is derived from an EMBL/GenBank/DDBJ whole genome shotgun (WGS) entry which is preliminary data.</text>
</comment>
<gene>
    <name evidence="3" type="ORF">GCM10012278_00890</name>
</gene>
<dbReference type="InterPro" id="IPR036661">
    <property type="entry name" value="Luciferase-like_sf"/>
</dbReference>
<dbReference type="InterPro" id="IPR011251">
    <property type="entry name" value="Luciferase-like_dom"/>
</dbReference>
<dbReference type="Pfam" id="PF00296">
    <property type="entry name" value="Bac_luciferase"/>
    <property type="match status" value="1"/>
</dbReference>
<dbReference type="EMBL" id="BMNK01000001">
    <property type="protein sequence ID" value="GGP00394.1"/>
    <property type="molecule type" value="Genomic_DNA"/>
</dbReference>
<keyword evidence="4" id="KW-1185">Reference proteome</keyword>